<organism evidence="2 3">
    <name type="scientific">Liparis tanakae</name>
    <name type="common">Tanaka's snailfish</name>
    <dbReference type="NCBI Taxonomy" id="230148"/>
    <lineage>
        <taxon>Eukaryota</taxon>
        <taxon>Metazoa</taxon>
        <taxon>Chordata</taxon>
        <taxon>Craniata</taxon>
        <taxon>Vertebrata</taxon>
        <taxon>Euteleostomi</taxon>
        <taxon>Actinopterygii</taxon>
        <taxon>Neopterygii</taxon>
        <taxon>Teleostei</taxon>
        <taxon>Neoteleostei</taxon>
        <taxon>Acanthomorphata</taxon>
        <taxon>Eupercaria</taxon>
        <taxon>Perciformes</taxon>
        <taxon>Cottioidei</taxon>
        <taxon>Cottales</taxon>
        <taxon>Liparidae</taxon>
        <taxon>Liparis</taxon>
    </lineage>
</organism>
<feature type="region of interest" description="Disordered" evidence="1">
    <location>
        <begin position="1"/>
        <end position="57"/>
    </location>
</feature>
<dbReference type="AlphaFoldDB" id="A0A4Z2HNQ5"/>
<dbReference type="EMBL" id="SRLO01000203">
    <property type="protein sequence ID" value="TNN67459.1"/>
    <property type="molecule type" value="Genomic_DNA"/>
</dbReference>
<name>A0A4Z2HNQ5_9TELE</name>
<gene>
    <name evidence="2" type="ORF">EYF80_022265</name>
</gene>
<keyword evidence="3" id="KW-1185">Reference proteome</keyword>
<evidence type="ECO:0000313" key="3">
    <source>
        <dbReference type="Proteomes" id="UP000314294"/>
    </source>
</evidence>
<accession>A0A4Z2HNQ5</accession>
<feature type="region of interest" description="Disordered" evidence="1">
    <location>
        <begin position="71"/>
        <end position="94"/>
    </location>
</feature>
<protein>
    <submittedName>
        <fullName evidence="2">Uncharacterized protein</fullName>
    </submittedName>
</protein>
<evidence type="ECO:0000256" key="1">
    <source>
        <dbReference type="SAM" id="MobiDB-lite"/>
    </source>
</evidence>
<sequence length="149" mass="15951">MSSSGGVGGDGETNFKPKPNHWAKYDPKANLTSDIKQNQLIQQQQQQQTAGPWAVGPRGLQHSLALQRLPQETPADLSTPPFKGERPLALPSGRDGISDSALLGFLDRQEGCRVLGTPRYQRSAKLAQTGDSSTAMRLETGDALQDAAA</sequence>
<dbReference type="Proteomes" id="UP000314294">
    <property type="component" value="Unassembled WGS sequence"/>
</dbReference>
<feature type="region of interest" description="Disordered" evidence="1">
    <location>
        <begin position="124"/>
        <end position="149"/>
    </location>
</feature>
<proteinExistence type="predicted"/>
<feature type="compositionally biased region" description="Gly residues" evidence="1">
    <location>
        <begin position="1"/>
        <end position="11"/>
    </location>
</feature>
<evidence type="ECO:0000313" key="2">
    <source>
        <dbReference type="EMBL" id="TNN67459.1"/>
    </source>
</evidence>
<feature type="compositionally biased region" description="Low complexity" evidence="1">
    <location>
        <begin position="37"/>
        <end position="48"/>
    </location>
</feature>
<reference evidence="2 3" key="1">
    <citation type="submission" date="2019-03" db="EMBL/GenBank/DDBJ databases">
        <title>First draft genome of Liparis tanakae, snailfish: a comprehensive survey of snailfish specific genes.</title>
        <authorList>
            <person name="Kim W."/>
            <person name="Song I."/>
            <person name="Jeong J.-H."/>
            <person name="Kim D."/>
            <person name="Kim S."/>
            <person name="Ryu S."/>
            <person name="Song J.Y."/>
            <person name="Lee S.K."/>
        </authorList>
    </citation>
    <scope>NUCLEOTIDE SEQUENCE [LARGE SCALE GENOMIC DNA]</scope>
    <source>
        <tissue evidence="2">Muscle</tissue>
    </source>
</reference>
<comment type="caution">
    <text evidence="2">The sequence shown here is derived from an EMBL/GenBank/DDBJ whole genome shotgun (WGS) entry which is preliminary data.</text>
</comment>